<dbReference type="InterPro" id="IPR045851">
    <property type="entry name" value="AMP-bd_C_sf"/>
</dbReference>
<reference evidence="6 7" key="1">
    <citation type="submission" date="2020-04" db="EMBL/GenBank/DDBJ databases">
        <title>MicrobeNet Type strains.</title>
        <authorList>
            <person name="Nicholson A.C."/>
        </authorList>
    </citation>
    <scope>NUCLEOTIDE SEQUENCE [LARGE SCALE GENOMIC DNA]</scope>
    <source>
        <strain evidence="6 7">ATCC 700731</strain>
    </source>
</reference>
<keyword evidence="3" id="KW-0547">Nucleotide-binding</keyword>
<dbReference type="GO" id="GO:0005886">
    <property type="term" value="C:plasma membrane"/>
    <property type="evidence" value="ECO:0007669"/>
    <property type="project" value="TreeGrafter"/>
</dbReference>
<dbReference type="InterPro" id="IPR042099">
    <property type="entry name" value="ANL_N_sf"/>
</dbReference>
<name>A0A7X6RTS6_9MYCO</name>
<comment type="caution">
    <text evidence="6">The sequence shown here is derived from an EMBL/GenBank/DDBJ whole genome shotgun (WGS) entry which is preliminary data.</text>
</comment>
<dbReference type="PANTHER" id="PTHR43107:SF15">
    <property type="entry name" value="FATTY ACID TRANSPORT PROTEIN 3, ISOFORM A"/>
    <property type="match status" value="1"/>
</dbReference>
<dbReference type="Gene3D" id="3.40.50.12780">
    <property type="entry name" value="N-terminal domain of ligase-like"/>
    <property type="match status" value="1"/>
</dbReference>
<sequence>MTASAGGRAETVAALVRARADDDNVGLVHGERSWTWREVVAESAVRAAWMRATLDPDRPPHVGVLLPTVPEYVFQIFGAALAGACVVGVNSTRRGAELARDIDHTACQLVIADHAFADLVENPVRVEDAPWADYAGAGLPERDPAPSSLLFLLFTSGSTSAPKATKCSQARLAGTAAGMGFRPNAVLYCPLTLAHGNALNATLFPALASGCRLVLRDRFSAGAWLDDVRSHGVTFTSTVGRALGYILATPATPNDREHRLRAVLAPEASPRDTAEFTERFGVTVLSGYGSSEGGIALMPATKPGSLGTAPPGADIAVVTDAGMECETARFDSDGKMSNAAAAIGELVRRDTAGGFEGYWNNPGAQSERLRGGWFWSGDLAYRDADGVFWFAGRVGDWLRVDSENFAASPVERIIGRFTEAAAVAVVGVPDPLAGDQILVAMELRAGRSFDPRSFASFLDAQPDLGTKWAPRFVRITSELPVIGQSKIDKKPLRSEAWLCRDPVWWRPPRGTAYTLMTDTDRETLREEFLAHGRMDAYPDSTPFVSERH</sequence>
<protein>
    <submittedName>
        <fullName evidence="6">AMP-binding protein</fullName>
    </submittedName>
</protein>
<dbReference type="PANTHER" id="PTHR43107">
    <property type="entry name" value="LONG-CHAIN FATTY ACID TRANSPORT PROTEIN"/>
    <property type="match status" value="1"/>
</dbReference>
<evidence type="ECO:0000313" key="6">
    <source>
        <dbReference type="EMBL" id="NKZ09518.1"/>
    </source>
</evidence>
<feature type="domain" description="AMP-dependent synthetase/ligase" evidence="5">
    <location>
        <begin position="19"/>
        <end position="359"/>
    </location>
</feature>
<dbReference type="InterPro" id="IPR020845">
    <property type="entry name" value="AMP-binding_CS"/>
</dbReference>
<dbReference type="SUPFAM" id="SSF56801">
    <property type="entry name" value="Acetyl-CoA synthetase-like"/>
    <property type="match status" value="1"/>
</dbReference>
<evidence type="ECO:0000256" key="4">
    <source>
        <dbReference type="ARBA" id="ARBA00022840"/>
    </source>
</evidence>
<dbReference type="EMBL" id="JAAXPJ010000001">
    <property type="protein sequence ID" value="NKZ09518.1"/>
    <property type="molecule type" value="Genomic_DNA"/>
</dbReference>
<dbReference type="GO" id="GO:0005524">
    <property type="term" value="F:ATP binding"/>
    <property type="evidence" value="ECO:0007669"/>
    <property type="project" value="UniProtKB-KW"/>
</dbReference>
<organism evidence="6 7">
    <name type="scientific">Mycolicibacterium septicum DSM 44393</name>
    <dbReference type="NCBI Taxonomy" id="1341646"/>
    <lineage>
        <taxon>Bacteria</taxon>
        <taxon>Bacillati</taxon>
        <taxon>Actinomycetota</taxon>
        <taxon>Actinomycetes</taxon>
        <taxon>Mycobacteriales</taxon>
        <taxon>Mycobacteriaceae</taxon>
        <taxon>Mycolicibacterium</taxon>
    </lineage>
</organism>
<keyword evidence="4" id="KW-0067">ATP-binding</keyword>
<evidence type="ECO:0000256" key="3">
    <source>
        <dbReference type="ARBA" id="ARBA00022741"/>
    </source>
</evidence>
<keyword evidence="2" id="KW-0436">Ligase</keyword>
<dbReference type="Pfam" id="PF00501">
    <property type="entry name" value="AMP-binding"/>
    <property type="match status" value="1"/>
</dbReference>
<evidence type="ECO:0000256" key="1">
    <source>
        <dbReference type="ARBA" id="ARBA00006432"/>
    </source>
</evidence>
<dbReference type="GO" id="GO:0005324">
    <property type="term" value="F:long-chain fatty acid transmembrane transporter activity"/>
    <property type="evidence" value="ECO:0007669"/>
    <property type="project" value="TreeGrafter"/>
</dbReference>
<dbReference type="RefSeq" id="WP_044517930.1">
    <property type="nucleotide sequence ID" value="NZ_HG322951.1"/>
</dbReference>
<evidence type="ECO:0000256" key="2">
    <source>
        <dbReference type="ARBA" id="ARBA00022598"/>
    </source>
</evidence>
<gene>
    <name evidence="6" type="ORF">HGA11_00885</name>
</gene>
<dbReference type="AlphaFoldDB" id="A0A7X6RTS6"/>
<evidence type="ECO:0000259" key="5">
    <source>
        <dbReference type="Pfam" id="PF00501"/>
    </source>
</evidence>
<dbReference type="InterPro" id="IPR000873">
    <property type="entry name" value="AMP-dep_synth/lig_dom"/>
</dbReference>
<dbReference type="GO" id="GO:0044539">
    <property type="term" value="P:long-chain fatty acid import into cell"/>
    <property type="evidence" value="ECO:0007669"/>
    <property type="project" value="TreeGrafter"/>
</dbReference>
<evidence type="ECO:0000313" key="7">
    <source>
        <dbReference type="Proteomes" id="UP000518188"/>
    </source>
</evidence>
<dbReference type="Gene3D" id="3.30.300.30">
    <property type="match status" value="1"/>
</dbReference>
<proteinExistence type="inferred from homology"/>
<accession>A0A7X6RTS6</accession>
<dbReference type="PROSITE" id="PS00455">
    <property type="entry name" value="AMP_BINDING"/>
    <property type="match status" value="1"/>
</dbReference>
<comment type="similarity">
    <text evidence="1">Belongs to the ATP-dependent AMP-binding enzyme family.</text>
</comment>
<dbReference type="GO" id="GO:0004467">
    <property type="term" value="F:long-chain fatty acid-CoA ligase activity"/>
    <property type="evidence" value="ECO:0007669"/>
    <property type="project" value="TreeGrafter"/>
</dbReference>
<dbReference type="Proteomes" id="UP000518188">
    <property type="component" value="Unassembled WGS sequence"/>
</dbReference>